<evidence type="ECO:0000313" key="1">
    <source>
        <dbReference type="EMBL" id="AIT14066.1"/>
    </source>
</evidence>
<sequence>MSLDTTRATDLFTRLNDEEYLAEIKYKLEKLARSAEVIEVKGHLPMDQFHTFKEDMVYYPNEIWIEWEHWTNKTLRIEGYCVNYESEPGDVTKTLSIWCTKTHELVEVNLNYMKGFRWGDIQ</sequence>
<keyword evidence="2" id="KW-1185">Reference proteome</keyword>
<dbReference type="EMBL" id="KM507819">
    <property type="protein sequence ID" value="AIT14066.1"/>
    <property type="molecule type" value="Genomic_DNA"/>
</dbReference>
<name>A0A097EXD7_9CAUD</name>
<dbReference type="GeneID" id="22111216"/>
<proteinExistence type="predicted"/>
<dbReference type="RefSeq" id="YP_009101763.1">
    <property type="nucleotide sequence ID" value="NC_025447.1"/>
</dbReference>
<evidence type="ECO:0000313" key="2">
    <source>
        <dbReference type="Proteomes" id="UP000029889"/>
    </source>
</evidence>
<accession>A0A097EXD7</accession>
<organism evidence="1 2">
    <name type="scientific">Escherichia phage 121Q</name>
    <dbReference type="NCBI Taxonomy" id="1555202"/>
    <lineage>
        <taxon>Viruses</taxon>
        <taxon>Duplodnaviria</taxon>
        <taxon>Heunggongvirae</taxon>
        <taxon>Uroviricota</taxon>
        <taxon>Caudoviricetes</taxon>
        <taxon>Asteriusvirus</taxon>
        <taxon>Asteriusvirus av121Q</taxon>
    </lineage>
</organism>
<dbReference type="Proteomes" id="UP000029889">
    <property type="component" value="Segment"/>
</dbReference>
<protein>
    <submittedName>
        <fullName evidence="1">Uncharacterized protein</fullName>
    </submittedName>
</protein>
<gene>
    <name evidence="1" type="primary">176</name>
    <name evidence="1" type="ORF">PBI_121Q_176</name>
</gene>
<dbReference type="KEGG" id="vg:22111216"/>
<reference evidence="1 2" key="1">
    <citation type="submission" date="2014-09" db="EMBL/GenBank/DDBJ databases">
        <authorList>
            <person name="Lapin J.S."/>
            <person name="Pope W.H."/>
            <person name="Hua J."/>
            <person name="Ford M.E."/>
            <person name="Conway J.F."/>
            <person name="Hatfull G.F."/>
            <person name="Hendrix R.W."/>
        </authorList>
    </citation>
    <scope>NUCLEOTIDE SEQUENCE [LARGE SCALE GENOMIC DNA]</scope>
</reference>